<dbReference type="RefSeq" id="WP_210101482.1">
    <property type="nucleotide sequence ID" value="NZ_BAABLK010000075.1"/>
</dbReference>
<evidence type="ECO:0000313" key="2">
    <source>
        <dbReference type="Proteomes" id="UP001501257"/>
    </source>
</evidence>
<comment type="caution">
    <text evidence="1">The sequence shown here is derived from an EMBL/GenBank/DDBJ whole genome shotgun (WGS) entry which is preliminary data.</text>
</comment>
<organism evidence="1 2">
    <name type="scientific">Paeniglutamicibacter antarcticus</name>
    <dbReference type="NCBI Taxonomy" id="494023"/>
    <lineage>
        <taxon>Bacteria</taxon>
        <taxon>Bacillati</taxon>
        <taxon>Actinomycetota</taxon>
        <taxon>Actinomycetes</taxon>
        <taxon>Micrococcales</taxon>
        <taxon>Micrococcaceae</taxon>
        <taxon>Paeniglutamicibacter</taxon>
    </lineage>
</organism>
<dbReference type="InterPro" id="IPR009282">
    <property type="entry name" value="DUF937"/>
</dbReference>
<dbReference type="Proteomes" id="UP001501257">
    <property type="component" value="Unassembled WGS sequence"/>
</dbReference>
<dbReference type="Pfam" id="PF06078">
    <property type="entry name" value="DUF937"/>
    <property type="match status" value="1"/>
</dbReference>
<evidence type="ECO:0000313" key="1">
    <source>
        <dbReference type="EMBL" id="GAA5228522.1"/>
    </source>
</evidence>
<evidence type="ECO:0008006" key="3">
    <source>
        <dbReference type="Google" id="ProtNLM"/>
    </source>
</evidence>
<sequence>MAELNELLDLGPLEQSRARLGVDTAAARAAAATTLLSLLVGLRNNASSPSVADPLCAAIARHDAGLLSGGVDIDAVDTADGQKIVQHAPGDNQLALASRLGSATPGGLDLGTPVQNTWPMPAPVVIVFPAKIAPSLAGGQDGAGGIGLDGILGGLFGKK</sequence>
<name>A0ABP9TS35_9MICC</name>
<keyword evidence="2" id="KW-1185">Reference proteome</keyword>
<dbReference type="EMBL" id="BAABLK010000075">
    <property type="protein sequence ID" value="GAA5228522.1"/>
    <property type="molecule type" value="Genomic_DNA"/>
</dbReference>
<reference evidence="2" key="1">
    <citation type="journal article" date="2019" name="Int. J. Syst. Evol. Microbiol.">
        <title>The Global Catalogue of Microorganisms (GCM) 10K type strain sequencing project: providing services to taxonomists for standard genome sequencing and annotation.</title>
        <authorList>
            <consortium name="The Broad Institute Genomics Platform"/>
            <consortium name="The Broad Institute Genome Sequencing Center for Infectious Disease"/>
            <person name="Wu L."/>
            <person name="Ma J."/>
        </authorList>
    </citation>
    <scope>NUCLEOTIDE SEQUENCE [LARGE SCALE GENOMIC DNA]</scope>
    <source>
        <strain evidence="2">JCM 18952</strain>
    </source>
</reference>
<protein>
    <recommendedName>
        <fullName evidence="3">DUF937 domain-containing protein</fullName>
    </recommendedName>
</protein>
<proteinExistence type="predicted"/>
<accession>A0ABP9TS35</accession>
<gene>
    <name evidence="1" type="ORF">GCM10025778_30600</name>
</gene>